<sequence>MADQLPLDGHMSRIPFSGWKSQSHATIFPGSLYMLKGNVQREVALGRSGSYMRPTFSSLARTAKSNVSTEAAPHRANCACAAHAGAAPVPLKSAVKARLSVKQDAPVAKIGHPVEVQHLAKQLTPPGSPKEGFQPGASSSGLGPLEAKPVPSHVKRQAEEASTSKIQMGTPQHSSRPSSSSASLAEPKVDDVKNDATEHPTGEVPHTPTPRRVHHRIATPSSTYYTPPAHFEGLKSQ</sequence>
<organism evidence="2 3">
    <name type="scientific">Ramazzottius varieornatus</name>
    <name type="common">Water bear</name>
    <name type="synonym">Tardigrade</name>
    <dbReference type="NCBI Taxonomy" id="947166"/>
    <lineage>
        <taxon>Eukaryota</taxon>
        <taxon>Metazoa</taxon>
        <taxon>Ecdysozoa</taxon>
        <taxon>Tardigrada</taxon>
        <taxon>Eutardigrada</taxon>
        <taxon>Parachela</taxon>
        <taxon>Hypsibioidea</taxon>
        <taxon>Ramazzottiidae</taxon>
        <taxon>Ramazzottius</taxon>
    </lineage>
</organism>
<dbReference type="AlphaFoldDB" id="A0A1D1UN47"/>
<accession>A0A1D1UN47</accession>
<comment type="caution">
    <text evidence="2">The sequence shown here is derived from an EMBL/GenBank/DDBJ whole genome shotgun (WGS) entry which is preliminary data.</text>
</comment>
<gene>
    <name evidence="2" type="primary">RvY_03211-1</name>
    <name evidence="2" type="synonym">RvY_03211.1</name>
    <name evidence="2" type="ORF">RvY_03211</name>
</gene>
<evidence type="ECO:0000256" key="1">
    <source>
        <dbReference type="SAM" id="MobiDB-lite"/>
    </source>
</evidence>
<dbReference type="Proteomes" id="UP000186922">
    <property type="component" value="Unassembled WGS sequence"/>
</dbReference>
<feature type="region of interest" description="Disordered" evidence="1">
    <location>
        <begin position="122"/>
        <end position="237"/>
    </location>
</feature>
<dbReference type="EMBL" id="BDGG01000001">
    <property type="protein sequence ID" value="GAU90851.1"/>
    <property type="molecule type" value="Genomic_DNA"/>
</dbReference>
<feature type="compositionally biased region" description="Low complexity" evidence="1">
    <location>
        <begin position="174"/>
        <end position="183"/>
    </location>
</feature>
<feature type="compositionally biased region" description="Basic and acidic residues" evidence="1">
    <location>
        <begin position="187"/>
        <end position="201"/>
    </location>
</feature>
<keyword evidence="3" id="KW-1185">Reference proteome</keyword>
<evidence type="ECO:0000313" key="3">
    <source>
        <dbReference type="Proteomes" id="UP000186922"/>
    </source>
</evidence>
<feature type="compositionally biased region" description="Polar residues" evidence="1">
    <location>
        <begin position="160"/>
        <end position="173"/>
    </location>
</feature>
<proteinExistence type="predicted"/>
<reference evidence="2 3" key="1">
    <citation type="journal article" date="2016" name="Nat. Commun.">
        <title>Extremotolerant tardigrade genome and improved radiotolerance of human cultured cells by tardigrade-unique protein.</title>
        <authorList>
            <person name="Hashimoto T."/>
            <person name="Horikawa D.D."/>
            <person name="Saito Y."/>
            <person name="Kuwahara H."/>
            <person name="Kozuka-Hata H."/>
            <person name="Shin-I T."/>
            <person name="Minakuchi Y."/>
            <person name="Ohishi K."/>
            <person name="Motoyama A."/>
            <person name="Aizu T."/>
            <person name="Enomoto A."/>
            <person name="Kondo K."/>
            <person name="Tanaka S."/>
            <person name="Hara Y."/>
            <person name="Koshikawa S."/>
            <person name="Sagara H."/>
            <person name="Miura T."/>
            <person name="Yokobori S."/>
            <person name="Miyagawa K."/>
            <person name="Suzuki Y."/>
            <person name="Kubo T."/>
            <person name="Oyama M."/>
            <person name="Kohara Y."/>
            <person name="Fujiyama A."/>
            <person name="Arakawa K."/>
            <person name="Katayama T."/>
            <person name="Toyoda A."/>
            <person name="Kunieda T."/>
        </authorList>
    </citation>
    <scope>NUCLEOTIDE SEQUENCE [LARGE SCALE GENOMIC DNA]</scope>
    <source>
        <strain evidence="2 3">YOKOZUNA-1</strain>
    </source>
</reference>
<protein>
    <submittedName>
        <fullName evidence="2">Uncharacterized protein</fullName>
    </submittedName>
</protein>
<evidence type="ECO:0000313" key="2">
    <source>
        <dbReference type="EMBL" id="GAU90851.1"/>
    </source>
</evidence>
<name>A0A1D1UN47_RAMVA</name>